<dbReference type="CDD" id="cd22231">
    <property type="entry name" value="RHH_NikR_HicB-like"/>
    <property type="match status" value="1"/>
</dbReference>
<evidence type="ECO:0000256" key="2">
    <source>
        <dbReference type="ARBA" id="ARBA00022649"/>
    </source>
</evidence>
<proteinExistence type="inferred from homology"/>
<comment type="similarity">
    <text evidence="1">Belongs to the ParD antitoxin family.</text>
</comment>
<dbReference type="SUPFAM" id="SSF47598">
    <property type="entry name" value="Ribbon-helix-helix"/>
    <property type="match status" value="1"/>
</dbReference>
<dbReference type="Proteomes" id="UP001595379">
    <property type="component" value="Unassembled WGS sequence"/>
</dbReference>
<name>A0ABV7A0E6_9PROT</name>
<dbReference type="PANTHER" id="PTHR36582:SF2">
    <property type="entry name" value="ANTITOXIN PARD"/>
    <property type="match status" value="1"/>
</dbReference>
<dbReference type="InterPro" id="IPR038296">
    <property type="entry name" value="ParD_sf"/>
</dbReference>
<reference evidence="4" key="1">
    <citation type="journal article" date="2019" name="Int. J. Syst. Evol. Microbiol.">
        <title>The Global Catalogue of Microorganisms (GCM) 10K type strain sequencing project: providing services to taxonomists for standard genome sequencing and annotation.</title>
        <authorList>
            <consortium name="The Broad Institute Genomics Platform"/>
            <consortium name="The Broad Institute Genome Sequencing Center for Infectious Disease"/>
            <person name="Wu L."/>
            <person name="Ma J."/>
        </authorList>
    </citation>
    <scope>NUCLEOTIDE SEQUENCE [LARGE SCALE GENOMIC DNA]</scope>
    <source>
        <strain evidence="4">KCTC 52487</strain>
    </source>
</reference>
<protein>
    <submittedName>
        <fullName evidence="3">Type II toxin-antitoxin system ParD family antitoxin</fullName>
    </submittedName>
</protein>
<dbReference type="PANTHER" id="PTHR36582">
    <property type="entry name" value="ANTITOXIN PARD"/>
    <property type="match status" value="1"/>
</dbReference>
<dbReference type="RefSeq" id="WP_343163134.1">
    <property type="nucleotide sequence ID" value="NZ_JBHRSV010000028.1"/>
</dbReference>
<gene>
    <name evidence="3" type="ORF">ACFOOR_13615</name>
</gene>
<dbReference type="NCBIfam" id="TIGR02606">
    <property type="entry name" value="antidote_CC2985"/>
    <property type="match status" value="1"/>
</dbReference>
<keyword evidence="2" id="KW-1277">Toxin-antitoxin system</keyword>
<dbReference type="InterPro" id="IPR010985">
    <property type="entry name" value="Ribbon_hlx_hlx"/>
</dbReference>
<evidence type="ECO:0000256" key="1">
    <source>
        <dbReference type="ARBA" id="ARBA00008580"/>
    </source>
</evidence>
<sequence length="84" mass="9334">MATMNVSLPGELKKFVEERVRSGEYANSSDYVRDLIRRSERNHRKLQALQRAIDDGIASGPSGKSFVDIMDDARAAATQRGHAD</sequence>
<dbReference type="EMBL" id="JBHRSV010000028">
    <property type="protein sequence ID" value="MFC2927149.1"/>
    <property type="molecule type" value="Genomic_DNA"/>
</dbReference>
<evidence type="ECO:0000313" key="4">
    <source>
        <dbReference type="Proteomes" id="UP001595379"/>
    </source>
</evidence>
<evidence type="ECO:0000313" key="3">
    <source>
        <dbReference type="EMBL" id="MFC2927149.1"/>
    </source>
</evidence>
<keyword evidence="4" id="KW-1185">Reference proteome</keyword>
<dbReference type="Gene3D" id="6.10.10.120">
    <property type="entry name" value="Antitoxin ParD1-like"/>
    <property type="match status" value="1"/>
</dbReference>
<accession>A0ABV7A0E6</accession>
<organism evidence="3 4">
    <name type="scientific">Hyphobacterium vulgare</name>
    <dbReference type="NCBI Taxonomy" id="1736751"/>
    <lineage>
        <taxon>Bacteria</taxon>
        <taxon>Pseudomonadati</taxon>
        <taxon>Pseudomonadota</taxon>
        <taxon>Alphaproteobacteria</taxon>
        <taxon>Maricaulales</taxon>
        <taxon>Maricaulaceae</taxon>
        <taxon>Hyphobacterium</taxon>
    </lineage>
</organism>
<dbReference type="Pfam" id="PF03693">
    <property type="entry name" value="ParD_antitoxin"/>
    <property type="match status" value="1"/>
</dbReference>
<comment type="caution">
    <text evidence="3">The sequence shown here is derived from an EMBL/GenBank/DDBJ whole genome shotgun (WGS) entry which is preliminary data.</text>
</comment>
<dbReference type="InterPro" id="IPR022789">
    <property type="entry name" value="ParD"/>
</dbReference>